<feature type="compositionally biased region" description="Gly residues" evidence="1">
    <location>
        <begin position="1"/>
        <end position="24"/>
    </location>
</feature>
<dbReference type="PANTHER" id="PTHR38372:SF2">
    <property type="entry name" value="DENTIN SIALOPHOSPHOPROTEIN-LIKE PROTEIN"/>
    <property type="match status" value="1"/>
</dbReference>
<feature type="compositionally biased region" description="Basic and acidic residues" evidence="1">
    <location>
        <begin position="934"/>
        <end position="950"/>
    </location>
</feature>
<name>A0ABM0XMI7_CAMSA</name>
<feature type="compositionally biased region" description="Low complexity" evidence="1">
    <location>
        <begin position="896"/>
        <end position="905"/>
    </location>
</feature>
<feature type="region of interest" description="Disordered" evidence="1">
    <location>
        <begin position="481"/>
        <end position="643"/>
    </location>
</feature>
<feature type="domain" description="OCEL" evidence="2">
    <location>
        <begin position="1096"/>
        <end position="1204"/>
    </location>
</feature>
<feature type="compositionally biased region" description="Basic and acidic residues" evidence="1">
    <location>
        <begin position="693"/>
        <end position="715"/>
    </location>
</feature>
<feature type="compositionally biased region" description="Basic and acidic residues" evidence="1">
    <location>
        <begin position="963"/>
        <end position="975"/>
    </location>
</feature>
<protein>
    <submittedName>
        <fullName evidence="4">Dentin sialophosphoprotein-like isoform X1</fullName>
    </submittedName>
</protein>
<gene>
    <name evidence="4" type="primary">LOC104766026</name>
</gene>
<dbReference type="PANTHER" id="PTHR38372">
    <property type="entry name" value="DENTIN SIALOPHOSPHOPROTEIN-LIKE PROTEIN"/>
    <property type="match status" value="1"/>
</dbReference>
<evidence type="ECO:0000313" key="4">
    <source>
        <dbReference type="RefSeq" id="XP_010488135.1"/>
    </source>
</evidence>
<feature type="compositionally biased region" description="Basic and acidic residues" evidence="1">
    <location>
        <begin position="844"/>
        <end position="860"/>
    </location>
</feature>
<accession>A0ABM0XMI7</accession>
<feature type="region of interest" description="Disordered" evidence="1">
    <location>
        <begin position="693"/>
        <end position="1076"/>
    </location>
</feature>
<dbReference type="GeneID" id="104766026"/>
<feature type="compositionally biased region" description="Polar residues" evidence="1">
    <location>
        <begin position="413"/>
        <end position="428"/>
    </location>
</feature>
<dbReference type="Gene3D" id="6.10.140.340">
    <property type="match status" value="1"/>
</dbReference>
<reference evidence="4" key="2">
    <citation type="submission" date="2025-08" db="UniProtKB">
        <authorList>
            <consortium name="RefSeq"/>
        </authorList>
    </citation>
    <scope>IDENTIFICATION</scope>
    <source>
        <tissue evidence="4">Leaf</tissue>
    </source>
</reference>
<feature type="compositionally biased region" description="Polar residues" evidence="1">
    <location>
        <begin position="58"/>
        <end position="69"/>
    </location>
</feature>
<organism evidence="3 4">
    <name type="scientific">Camelina sativa</name>
    <name type="common">False flax</name>
    <name type="synonym">Myagrum sativum</name>
    <dbReference type="NCBI Taxonomy" id="90675"/>
    <lineage>
        <taxon>Eukaryota</taxon>
        <taxon>Viridiplantae</taxon>
        <taxon>Streptophyta</taxon>
        <taxon>Embryophyta</taxon>
        <taxon>Tracheophyta</taxon>
        <taxon>Spermatophyta</taxon>
        <taxon>Magnoliopsida</taxon>
        <taxon>eudicotyledons</taxon>
        <taxon>Gunneridae</taxon>
        <taxon>Pentapetalae</taxon>
        <taxon>rosids</taxon>
        <taxon>malvids</taxon>
        <taxon>Brassicales</taxon>
        <taxon>Brassicaceae</taxon>
        <taxon>Camelineae</taxon>
        <taxon>Camelina</taxon>
    </lineage>
</organism>
<dbReference type="RefSeq" id="XP_010488135.1">
    <property type="nucleotide sequence ID" value="XM_010489833.2"/>
</dbReference>
<feature type="compositionally biased region" description="Basic and acidic residues" evidence="1">
    <location>
        <begin position="810"/>
        <end position="821"/>
    </location>
</feature>
<feature type="compositionally biased region" description="Basic and acidic residues" evidence="1">
    <location>
        <begin position="481"/>
        <end position="500"/>
    </location>
</feature>
<proteinExistence type="predicted"/>
<feature type="region of interest" description="Disordered" evidence="1">
    <location>
        <begin position="1"/>
        <end position="73"/>
    </location>
</feature>
<sequence length="1206" mass="131674">MHGGSSKRGGGRGGGGGGGGGGGPSRNRNSFPPPTNRHPSPVGRMSSVGVGGSAAPRQRNNNTTSSVKAATSVPAVEETFSIVPKESSSAFGMIIRLTPDLVEEIKRLEAQGGAAKIKFDAFPNNSTGNVINVGGKEFKFTWSGERGDLCDIYEEHQSDEDGNGLLIEAGCAWRKLNVQRTLDESTTSHMKMRSVEAEQRAKSRKAIVLDPGNPSLKKQLALAEGSPWRMSNKQKKEPPPKKRKIDPPPVPIGGPKPSFKPGVSTPAVKNRLSASPGPSPINQYNTPPSYEIGNIAKTHAANENIKPVQTKGRENMLSSEKEPSTWKDNALRDTSGCQITNVNKEVDLQTLLVDILKEAPMSLKALEKAVGNRIPNAARKIEIILKKIATFQAPRYFLKPEAELGFYKKHSPDSGSSPEHQQVLPTTECNRDQLPVPGGNNMEKVSACERNGEGSLDCLPVHLAEQLSMQENVDIEHHSPGIFHEEKGSDNREGHAHSSSDSDSDSDNSDSGSDSKSAAGSDSGSSSDSEASSNSKDGSDEDVDIMSEEPLLTIQSAERGAMNLPGHGASAVEIEGHDSDAVDIDGHDSDAVDIDGHGSDAVDVEGNSSDEGHGSEADRKKFSDNNCRTETTTGASPTANKEVGISGQEHFASGHDKLRERQNFIGQLFDDTENTTKDIFKNDNPDICERLAKDQDHKSLDSEHYSQISARDKNIKSQSCNQLPAIGKDSQRSELKYDAELRNSSASQTIDPLRGSQKSFIEKSNRHGQMKPVDSSGKSNKHSDALGNVRKSDEGGHFPHELPSSRSRKALRDNQRDDVHLKNKFPRNKRDGDSAIRPSLPTETSDRKQGELDGSDKDPKTVSGLGLGSSPLDSQRVHVEKLPKGNGSVLQKQVSELELGELPEPFGEDTALKPVEEKTSFRQSNSKPNTSEKLGIDSDKRRSKKSDSKKSAPPHAINGIKELPGHVVEDSERSQKWALQSHGQNLTGTDTEIGSQNKNLKDAAYKSRQKDSRARVGSSVEGYGETNKKTPVTKHGSKRASTSRSSRESKRHASISISNSINGHKDATSIPGDSVVREKRMTSFDEEDSSYLKYEKASPELKGPISDHLQYKAYVEEYTDKYDMYCSVNKILENHRNEFQKLGQDLGFAKGRDVERYNKIVEQIKESYCRYGERHKRLKKVFVVLHEELKQLKQRMKDYASSNGKD</sequence>
<feature type="compositionally biased region" description="Polar residues" evidence="1">
    <location>
        <begin position="921"/>
        <end position="932"/>
    </location>
</feature>
<feature type="compositionally biased region" description="Basic and acidic residues" evidence="1">
    <location>
        <begin position="574"/>
        <end position="600"/>
    </location>
</feature>
<keyword evidence="3" id="KW-1185">Reference proteome</keyword>
<feature type="compositionally biased region" description="Low complexity" evidence="1">
    <location>
        <begin position="39"/>
        <end position="57"/>
    </location>
</feature>
<feature type="compositionally biased region" description="Basic and acidic residues" evidence="1">
    <location>
        <begin position="910"/>
        <end position="920"/>
    </location>
</feature>
<dbReference type="InterPro" id="IPR010844">
    <property type="entry name" value="Occludin_ELL"/>
</dbReference>
<feature type="region of interest" description="Disordered" evidence="1">
    <location>
        <begin position="183"/>
        <end position="283"/>
    </location>
</feature>
<feature type="compositionally biased region" description="Basic and acidic residues" evidence="1">
    <location>
        <begin position="729"/>
        <end position="741"/>
    </location>
</feature>
<feature type="compositionally biased region" description="Basic and acidic residues" evidence="1">
    <location>
        <begin position="999"/>
        <end position="1014"/>
    </location>
</feature>
<feature type="compositionally biased region" description="Polar residues" evidence="1">
    <location>
        <begin position="624"/>
        <end position="639"/>
    </location>
</feature>
<feature type="compositionally biased region" description="Basic and acidic residues" evidence="1">
    <location>
        <begin position="790"/>
        <end position="800"/>
    </location>
</feature>
<feature type="compositionally biased region" description="Polar residues" evidence="1">
    <location>
        <begin position="977"/>
        <end position="998"/>
    </location>
</feature>
<feature type="compositionally biased region" description="Low complexity" evidence="1">
    <location>
        <begin position="509"/>
        <end position="536"/>
    </location>
</feature>
<dbReference type="Pfam" id="PF07303">
    <property type="entry name" value="Occludin_ELL"/>
    <property type="match status" value="1"/>
</dbReference>
<dbReference type="PROSITE" id="PS51980">
    <property type="entry name" value="OCEL"/>
    <property type="match status" value="1"/>
</dbReference>
<evidence type="ECO:0000256" key="1">
    <source>
        <dbReference type="SAM" id="MobiDB-lite"/>
    </source>
</evidence>
<reference evidence="3" key="1">
    <citation type="journal article" date="2014" name="Nat. Commun.">
        <title>The emerging biofuel crop Camelina sativa retains a highly undifferentiated hexaploid genome structure.</title>
        <authorList>
            <person name="Kagale S."/>
            <person name="Koh C."/>
            <person name="Nixon J."/>
            <person name="Bollina V."/>
            <person name="Clarke W.E."/>
            <person name="Tuteja R."/>
            <person name="Spillane C."/>
            <person name="Robinson S.J."/>
            <person name="Links M.G."/>
            <person name="Clarke C."/>
            <person name="Higgins E.E."/>
            <person name="Huebert T."/>
            <person name="Sharpe A.G."/>
            <person name="Parkin I.A."/>
        </authorList>
    </citation>
    <scope>NUCLEOTIDE SEQUENCE [LARGE SCALE GENOMIC DNA]</scope>
    <source>
        <strain evidence="3">cv. DH55</strain>
    </source>
</reference>
<feature type="compositionally biased region" description="Basic and acidic residues" evidence="1">
    <location>
        <begin position="610"/>
        <end position="623"/>
    </location>
</feature>
<evidence type="ECO:0000259" key="2">
    <source>
        <dbReference type="PROSITE" id="PS51980"/>
    </source>
</evidence>
<dbReference type="Proteomes" id="UP000694864">
    <property type="component" value="Chromosome 19"/>
</dbReference>
<evidence type="ECO:0000313" key="3">
    <source>
        <dbReference type="Proteomes" id="UP000694864"/>
    </source>
</evidence>
<feature type="region of interest" description="Disordered" evidence="1">
    <location>
        <begin position="409"/>
        <end position="446"/>
    </location>
</feature>